<evidence type="ECO:0000313" key="1">
    <source>
        <dbReference type="EMBL" id="MDN4175951.1"/>
    </source>
</evidence>
<name>A0ABT8FMS0_9ACTN</name>
<feature type="non-terminal residue" evidence="1">
    <location>
        <position position="1"/>
    </location>
</feature>
<reference evidence="1" key="1">
    <citation type="submission" date="2023-06" db="EMBL/GenBank/DDBJ databases">
        <title>Draft genome sequence of Nocardioides sp. SOB77.</title>
        <authorList>
            <person name="Zhang G."/>
        </authorList>
    </citation>
    <scope>NUCLEOTIDE SEQUENCE</scope>
    <source>
        <strain evidence="1">SOB77</strain>
    </source>
</reference>
<accession>A0ABT8FMS0</accession>
<dbReference type="EMBL" id="JAUHJQ010000140">
    <property type="protein sequence ID" value="MDN4175951.1"/>
    <property type="molecule type" value="Genomic_DNA"/>
</dbReference>
<keyword evidence="2" id="KW-1185">Reference proteome</keyword>
<organism evidence="1 2">
    <name type="scientific">Nocardioides oceani</name>
    <dbReference type="NCBI Taxonomy" id="3058369"/>
    <lineage>
        <taxon>Bacteria</taxon>
        <taxon>Bacillati</taxon>
        <taxon>Actinomycetota</taxon>
        <taxon>Actinomycetes</taxon>
        <taxon>Propionibacteriales</taxon>
        <taxon>Nocardioidaceae</taxon>
        <taxon>Nocardioides</taxon>
    </lineage>
</organism>
<gene>
    <name evidence="1" type="ORF">QWY28_23605</name>
</gene>
<comment type="caution">
    <text evidence="1">The sequence shown here is derived from an EMBL/GenBank/DDBJ whole genome shotgun (WGS) entry which is preliminary data.</text>
</comment>
<feature type="non-terminal residue" evidence="1">
    <location>
        <position position="93"/>
    </location>
</feature>
<proteinExistence type="predicted"/>
<evidence type="ECO:0000313" key="2">
    <source>
        <dbReference type="Proteomes" id="UP001168620"/>
    </source>
</evidence>
<dbReference type="Proteomes" id="UP001168620">
    <property type="component" value="Unassembled WGS sequence"/>
</dbReference>
<protein>
    <submittedName>
        <fullName evidence="1">Uncharacterized protein</fullName>
    </submittedName>
</protein>
<sequence length="93" mass="10454">FHFSIVNHFGGLLNHISSLIQIANSAQQVETVRMAGLDFYEMGGIADELHQALLELGSGCTRESEHQELFVLYIFQKQERGKLMYEHTCLAAA</sequence>